<dbReference type="EMBL" id="CP000414">
    <property type="protein sequence ID" value="ABJ62340.1"/>
    <property type="molecule type" value="Genomic_DNA"/>
</dbReference>
<dbReference type="InterPro" id="IPR013096">
    <property type="entry name" value="Cupin_2"/>
</dbReference>
<dbReference type="eggNOG" id="COG1917">
    <property type="taxonomic scope" value="Bacteria"/>
</dbReference>
<dbReference type="AlphaFoldDB" id="Q03WT2"/>
<dbReference type="PANTHER" id="PTHR43280:SF2">
    <property type="entry name" value="HTH-TYPE TRANSCRIPTIONAL REGULATOR EXSA"/>
    <property type="match status" value="1"/>
</dbReference>
<dbReference type="InterPro" id="IPR011051">
    <property type="entry name" value="RmlC_Cupin_sf"/>
</dbReference>
<dbReference type="RefSeq" id="WP_011679964.1">
    <property type="nucleotide sequence ID" value="NC_008531.1"/>
</dbReference>
<gene>
    <name evidence="3" type="ordered locus">LEUM_1243</name>
</gene>
<dbReference type="PROSITE" id="PS01124">
    <property type="entry name" value="HTH_ARAC_FAMILY_2"/>
    <property type="match status" value="1"/>
</dbReference>
<dbReference type="SMART" id="SM00342">
    <property type="entry name" value="HTH_ARAC"/>
    <property type="match status" value="1"/>
</dbReference>
<evidence type="ECO:0000256" key="1">
    <source>
        <dbReference type="ARBA" id="ARBA00023125"/>
    </source>
</evidence>
<name>Q03WT2_LEUMM</name>
<dbReference type="GO" id="GO:0043565">
    <property type="term" value="F:sequence-specific DNA binding"/>
    <property type="evidence" value="ECO:0007669"/>
    <property type="project" value="InterPro"/>
</dbReference>
<dbReference type="Gene3D" id="2.60.120.10">
    <property type="entry name" value="Jelly Rolls"/>
    <property type="match status" value="1"/>
</dbReference>
<protein>
    <submittedName>
        <fullName evidence="3">AraC-like transcriptional regulator (HTH and ligand binding domain)</fullName>
    </submittedName>
</protein>
<reference evidence="3 4" key="1">
    <citation type="journal article" date="2006" name="Proc. Natl. Acad. Sci. U.S.A.">
        <title>Comparative genomics of the lactic acid bacteria.</title>
        <authorList>
            <person name="Makarova K."/>
            <person name="Slesarev A."/>
            <person name="Wolf Y."/>
            <person name="Sorokin A."/>
            <person name="Mirkin B."/>
            <person name="Koonin E."/>
            <person name="Pavlov A."/>
            <person name="Pavlova N."/>
            <person name="Karamychev V."/>
            <person name="Polouchine N."/>
            <person name="Shakhova V."/>
            <person name="Grigoriev I."/>
            <person name="Lou Y."/>
            <person name="Rohksar D."/>
            <person name="Lucas S."/>
            <person name="Huang K."/>
            <person name="Goodstein D.M."/>
            <person name="Hawkins T."/>
            <person name="Plengvidhya V."/>
            <person name="Welker D."/>
            <person name="Hughes J."/>
            <person name="Goh Y."/>
            <person name="Benson A."/>
            <person name="Baldwin K."/>
            <person name="Lee J.H."/>
            <person name="Diaz-Muniz I."/>
            <person name="Dosti B."/>
            <person name="Smeianov V."/>
            <person name="Wechter W."/>
            <person name="Barabote R."/>
            <person name="Lorca G."/>
            <person name="Altermann E."/>
            <person name="Barrangou R."/>
            <person name="Ganesan B."/>
            <person name="Xie Y."/>
            <person name="Rawsthorne H."/>
            <person name="Tamir D."/>
            <person name="Parker C."/>
            <person name="Breidt F."/>
            <person name="Broadbent J."/>
            <person name="Hutkins R."/>
            <person name="O'Sullivan D."/>
            <person name="Steele J."/>
            <person name="Unlu G."/>
            <person name="Saier M."/>
            <person name="Klaenhammer T."/>
            <person name="Richardson P."/>
            <person name="Kozyavkin S."/>
            <person name="Weimer B."/>
            <person name="Mills D."/>
        </authorList>
    </citation>
    <scope>NUCLEOTIDE SEQUENCE [LARGE SCALE GENOMIC DNA]</scope>
    <source>
        <strain evidence="4">ATCC 8293 / DSM 20343 / BCRC 11652 / CCM 1803 / JCM 6124 / NCDO 523 / NBRC 100496 / NCIMB 8023 / NCTC 12954 / NRRL B-1118 / 37Y</strain>
    </source>
</reference>
<proteinExistence type="predicted"/>
<dbReference type="PANTHER" id="PTHR43280">
    <property type="entry name" value="ARAC-FAMILY TRANSCRIPTIONAL REGULATOR"/>
    <property type="match status" value="1"/>
</dbReference>
<dbReference type="GeneID" id="29576593"/>
<dbReference type="Gene3D" id="1.10.10.60">
    <property type="entry name" value="Homeodomain-like"/>
    <property type="match status" value="1"/>
</dbReference>
<organism evidence="3 4">
    <name type="scientific">Leuconostoc mesenteroides subsp. mesenteroides (strain ATCC 8293 / DSM 20343 / BCRC 11652 / CCM 1803 / JCM 6124 / NCDO 523 / NBRC 100496 / NCIMB 8023 / NCTC 12954 / NRRL B-1118 / 37Y)</name>
    <dbReference type="NCBI Taxonomy" id="203120"/>
    <lineage>
        <taxon>Bacteria</taxon>
        <taxon>Bacillati</taxon>
        <taxon>Bacillota</taxon>
        <taxon>Bacilli</taxon>
        <taxon>Lactobacillales</taxon>
        <taxon>Lactobacillaceae</taxon>
        <taxon>Leuconostoc</taxon>
    </lineage>
</organism>
<evidence type="ECO:0000313" key="3">
    <source>
        <dbReference type="EMBL" id="ABJ62340.1"/>
    </source>
</evidence>
<dbReference type="eggNOG" id="COG2207">
    <property type="taxonomic scope" value="Bacteria"/>
</dbReference>
<dbReference type="Proteomes" id="UP000000362">
    <property type="component" value="Chromosome"/>
</dbReference>
<evidence type="ECO:0000313" key="4">
    <source>
        <dbReference type="Proteomes" id="UP000000362"/>
    </source>
</evidence>
<dbReference type="HOGENOM" id="CLU_000445_88_3_9"/>
<dbReference type="Pfam" id="PF07883">
    <property type="entry name" value="Cupin_2"/>
    <property type="match status" value="1"/>
</dbReference>
<feature type="domain" description="HTH araC/xylS-type" evidence="2">
    <location>
        <begin position="173"/>
        <end position="271"/>
    </location>
</feature>
<dbReference type="GO" id="GO:0003700">
    <property type="term" value="F:DNA-binding transcription factor activity"/>
    <property type="evidence" value="ECO:0007669"/>
    <property type="project" value="InterPro"/>
</dbReference>
<dbReference type="Pfam" id="PF12833">
    <property type="entry name" value="HTH_18"/>
    <property type="match status" value="1"/>
</dbReference>
<evidence type="ECO:0000259" key="2">
    <source>
        <dbReference type="PROSITE" id="PS01124"/>
    </source>
</evidence>
<sequence>MKNDLDSEYELVLNNTDLDVKIFKSNELAGTRALHWHRHIEIVLVLEGSVTFNYESQTTVLNPGNFIAIGSGILHSSSHSNNSSIVLQVPVTYISHYWDNPENILFTIHNNYEDKEYHEVVSLIQEMFEVSESKYPGYRFKFNELLLRTLFHLFTKYRQRGILIDSIHDKRLGEVIGYVNNNYLQTLTVKALSEKFNYNADYLSRIFKKKSGISLGRYIYVVRLAHVYFEIVNSNKSIRKIFTDSGITNIRLGTKIFLEYYRSLPSEVRRQQK</sequence>
<keyword evidence="1" id="KW-0238">DNA-binding</keyword>
<dbReference type="KEGG" id="lme:LEUM_1243"/>
<dbReference type="EnsemblBacteria" id="ABJ62340">
    <property type="protein sequence ID" value="ABJ62340"/>
    <property type="gene ID" value="LEUM_1243"/>
</dbReference>
<dbReference type="InterPro" id="IPR014710">
    <property type="entry name" value="RmlC-like_jellyroll"/>
</dbReference>
<accession>Q03WT2</accession>
<dbReference type="SUPFAM" id="SSF51182">
    <property type="entry name" value="RmlC-like cupins"/>
    <property type="match status" value="1"/>
</dbReference>
<keyword evidence="4" id="KW-1185">Reference proteome</keyword>
<dbReference type="InterPro" id="IPR018060">
    <property type="entry name" value="HTH_AraC"/>
</dbReference>